<protein>
    <submittedName>
        <fullName evidence="4">AAA family ATPase</fullName>
    </submittedName>
</protein>
<dbReference type="GO" id="GO:0005524">
    <property type="term" value="F:ATP binding"/>
    <property type="evidence" value="ECO:0007669"/>
    <property type="project" value="UniProtKB-KW"/>
</dbReference>
<dbReference type="Proteomes" id="UP000502504">
    <property type="component" value="Chromosome"/>
</dbReference>
<dbReference type="PANTHER" id="PTHR16305">
    <property type="entry name" value="TESTICULAR SOLUBLE ADENYLYL CYCLASE"/>
    <property type="match status" value="1"/>
</dbReference>
<dbReference type="PROSITE" id="PS00622">
    <property type="entry name" value="HTH_LUXR_1"/>
    <property type="match status" value="1"/>
</dbReference>
<dbReference type="InterPro" id="IPR027417">
    <property type="entry name" value="P-loop_NTPase"/>
</dbReference>
<evidence type="ECO:0000313" key="5">
    <source>
        <dbReference type="Proteomes" id="UP000502504"/>
    </source>
</evidence>
<dbReference type="InterPro" id="IPR036388">
    <property type="entry name" value="WH-like_DNA-bd_sf"/>
</dbReference>
<gene>
    <name evidence="4" type="ORF">HCX60_30825</name>
</gene>
<evidence type="ECO:0000256" key="2">
    <source>
        <dbReference type="ARBA" id="ARBA00022840"/>
    </source>
</evidence>
<dbReference type="PRINTS" id="PR00038">
    <property type="entry name" value="HTHLUXR"/>
</dbReference>
<dbReference type="SUPFAM" id="SSF52540">
    <property type="entry name" value="P-loop containing nucleoside triphosphate hydrolases"/>
    <property type="match status" value="1"/>
</dbReference>
<dbReference type="InterPro" id="IPR000792">
    <property type="entry name" value="Tscrpt_reg_LuxR_C"/>
</dbReference>
<evidence type="ECO:0000313" key="4">
    <source>
        <dbReference type="EMBL" id="QIT47380.1"/>
    </source>
</evidence>
<dbReference type="GO" id="GO:0006355">
    <property type="term" value="P:regulation of DNA-templated transcription"/>
    <property type="evidence" value="ECO:0007669"/>
    <property type="project" value="InterPro"/>
</dbReference>
<name>A0AAE6YCS5_STRAT</name>
<dbReference type="SUPFAM" id="SSF46894">
    <property type="entry name" value="C-terminal effector domain of the bipartite response regulators"/>
    <property type="match status" value="1"/>
</dbReference>
<dbReference type="Pfam" id="PF13191">
    <property type="entry name" value="AAA_16"/>
    <property type="match status" value="1"/>
</dbReference>
<evidence type="ECO:0000256" key="1">
    <source>
        <dbReference type="ARBA" id="ARBA00022741"/>
    </source>
</evidence>
<reference evidence="4 5" key="1">
    <citation type="submission" date="2020-03" db="EMBL/GenBank/DDBJ databases">
        <title>Is there a link between lipid content and antibiotic production in Streptomyces?</title>
        <authorList>
            <person name="David M."/>
            <person name="Lejeune C."/>
            <person name="Abreu S."/>
            <person name="Thibessard A."/>
            <person name="Leblond P."/>
            <person name="Chaminade P."/>
            <person name="Virolle M.-J."/>
        </authorList>
    </citation>
    <scope>NUCLEOTIDE SEQUENCE [LARGE SCALE GENOMIC DNA]</scope>
    <source>
        <strain evidence="4 5">DSM 41481</strain>
    </source>
</reference>
<feature type="domain" description="HTH luxR-type" evidence="3">
    <location>
        <begin position="870"/>
        <end position="935"/>
    </location>
</feature>
<sequence length="937" mass="99922">MLLERDAELAALRTAVDDPSTAAVVVRGGPGLGKTVLLREAERLAGEAGMQVLTARGTELEGSYAFGGIRQLFERILDTRPDLRDEPAVAPGLAALDARAPEPGPGDFAVLHGLYRLTELLTRTAPVALVIDDLQSLDLPTLRFLTYLLPRLRDFPAVGIWSTRPASGPVREAITELLGDPACRVLTPAPLTLSAAREVIALHLALPADAAFVEACHTAAEGNPFLLSELARVAAAAQVPPTASHAHRIAGLGAEAVRHRISLWFGRLSTATVSVAQAVAVLGGDATLRHVGTLAGLRLEVVAQAADALREADLMAVSPATAGGAVGDIFLDFVHPLVREAIYEDMGIVRRIDAHRDAVALLRAAGAPLEHAASHLLLIPPEHSTAHALLLWSAAEEAMRRGAPAAALDYLRRCRQEDAPDQDERRLLTDMLAAAELVDGDATVECVDALLTKVHDPLERAALMVKAGNALHGLGRAEALTAMAERAAYELPTTPEAEPVRQFMDACVVAATLLGRRQSPKVRGILARWEQDPPHEGWAGAVVDGVWAGMELHACSPVAVELARRVLKGNDLLEGSLASAWFALILADDESVLASMEAALRDTRRRGASRGLAAVLCSRALARLRAGRLPQAHADAQQAARAALACRHHLLHMLALHVQAEASLEEGRQDEARHLLAGSVAARANEAPLSIFTAPLKGTYCRLLAVRGAFDEAAEAWQELGWTYRNEAIGGRNPAFLPWRSAAAESLTALGRVAEAERLARSEVADARAWRGPGALGRALRALARARPRQQSLACLEESHAVLSRSPAVLERAKTELAWGSALRQSGQRREARRMLTQALDTAVRSGALPLAETARRELRAAGGRPAPIGARGIETLTPSELRTAELASSGLSNREIADRLFVTPKTVEGHLAAAYRKLETDRRGLIANRAALFGSR</sequence>
<dbReference type="GO" id="GO:0005737">
    <property type="term" value="C:cytoplasm"/>
    <property type="evidence" value="ECO:0007669"/>
    <property type="project" value="TreeGrafter"/>
</dbReference>
<keyword evidence="2" id="KW-0067">ATP-binding</keyword>
<dbReference type="GO" id="GO:0003677">
    <property type="term" value="F:DNA binding"/>
    <property type="evidence" value="ECO:0007669"/>
    <property type="project" value="InterPro"/>
</dbReference>
<evidence type="ECO:0000259" key="3">
    <source>
        <dbReference type="PROSITE" id="PS50043"/>
    </source>
</evidence>
<dbReference type="SMART" id="SM00421">
    <property type="entry name" value="HTH_LUXR"/>
    <property type="match status" value="1"/>
</dbReference>
<accession>A0AAE6YCS5</accession>
<keyword evidence="1" id="KW-0547">Nucleotide-binding</keyword>
<dbReference type="Gene3D" id="1.10.10.10">
    <property type="entry name" value="Winged helix-like DNA-binding domain superfamily/Winged helix DNA-binding domain"/>
    <property type="match status" value="1"/>
</dbReference>
<dbReference type="EMBL" id="CP050692">
    <property type="protein sequence ID" value="QIT47380.1"/>
    <property type="molecule type" value="Genomic_DNA"/>
</dbReference>
<dbReference type="PROSITE" id="PS50043">
    <property type="entry name" value="HTH_LUXR_2"/>
    <property type="match status" value="1"/>
</dbReference>
<proteinExistence type="predicted"/>
<dbReference type="GO" id="GO:0004016">
    <property type="term" value="F:adenylate cyclase activity"/>
    <property type="evidence" value="ECO:0007669"/>
    <property type="project" value="TreeGrafter"/>
</dbReference>
<dbReference type="RefSeq" id="WP_078635642.1">
    <property type="nucleotide sequence ID" value="NZ_CM007717.1"/>
</dbReference>
<dbReference type="CDD" id="cd06170">
    <property type="entry name" value="LuxR_C_like"/>
    <property type="match status" value="1"/>
</dbReference>
<dbReference type="InterPro" id="IPR016032">
    <property type="entry name" value="Sig_transdc_resp-reg_C-effctor"/>
</dbReference>
<dbReference type="AlphaFoldDB" id="A0AAE6YCS5"/>
<dbReference type="PANTHER" id="PTHR16305:SF35">
    <property type="entry name" value="TRANSCRIPTIONAL ACTIVATOR DOMAIN"/>
    <property type="match status" value="1"/>
</dbReference>
<dbReference type="InterPro" id="IPR041664">
    <property type="entry name" value="AAA_16"/>
</dbReference>
<dbReference type="Pfam" id="PF00196">
    <property type="entry name" value="GerE"/>
    <property type="match status" value="1"/>
</dbReference>
<organism evidence="4 5">
    <name type="scientific">Streptomyces antibioticus</name>
    <dbReference type="NCBI Taxonomy" id="1890"/>
    <lineage>
        <taxon>Bacteria</taxon>
        <taxon>Bacillati</taxon>
        <taxon>Actinomycetota</taxon>
        <taxon>Actinomycetes</taxon>
        <taxon>Kitasatosporales</taxon>
        <taxon>Streptomycetaceae</taxon>
        <taxon>Streptomyces</taxon>
    </lineage>
</organism>